<keyword evidence="3" id="KW-1185">Reference proteome</keyword>
<protein>
    <submittedName>
        <fullName evidence="2">Uncharacterized protein</fullName>
    </submittedName>
</protein>
<dbReference type="KEGG" id="cman:A9D14_19080"/>
<feature type="region of interest" description="Disordered" evidence="1">
    <location>
        <begin position="103"/>
        <end position="124"/>
    </location>
</feature>
<name>A0A217EZ61_9SPHN</name>
<dbReference type="EMBL" id="CP019604">
    <property type="protein sequence ID" value="ARU18431.1"/>
    <property type="molecule type" value="Genomic_DNA"/>
</dbReference>
<dbReference type="AlphaFoldDB" id="A0A217EZ61"/>
<organism evidence="2 3">
    <name type="scientific">Croceicoccus marinus</name>
    <dbReference type="NCBI Taxonomy" id="450378"/>
    <lineage>
        <taxon>Bacteria</taxon>
        <taxon>Pseudomonadati</taxon>
        <taxon>Pseudomonadota</taxon>
        <taxon>Alphaproteobacteria</taxon>
        <taxon>Sphingomonadales</taxon>
        <taxon>Erythrobacteraceae</taxon>
        <taxon>Croceicoccus</taxon>
    </lineage>
</organism>
<sequence length="124" mass="13044">MTPDYLGPVKFIRALTLILFGFGLFVQVGANAAALPQIEAAEMSDCAEMADSDTSPDPTGPCSSMTLDCVIAMNCLPPLALSNATEMEGAPLRLVPSDLVSAAPWFETDPPRPESPPPKPILTV</sequence>
<feature type="compositionally biased region" description="Pro residues" evidence="1">
    <location>
        <begin position="113"/>
        <end position="124"/>
    </location>
</feature>
<proteinExistence type="predicted"/>
<geneLocation type="plasmid" evidence="3">
    <name>pcme4a9ii</name>
</geneLocation>
<evidence type="ECO:0000256" key="1">
    <source>
        <dbReference type="SAM" id="MobiDB-lite"/>
    </source>
</evidence>
<accession>A0A217EZ61</accession>
<keyword evidence="2" id="KW-0614">Plasmid</keyword>
<dbReference type="Proteomes" id="UP000195807">
    <property type="component" value="Plasmid pCME4A9II"/>
</dbReference>
<gene>
    <name evidence="2" type="ORF">A9D14_19080</name>
</gene>
<reference evidence="2 3" key="1">
    <citation type="submission" date="2017-01" db="EMBL/GenBank/DDBJ databases">
        <title>Complete genome sequence of esterase-producing bacterium Croceicoccus marinus E4A9.</title>
        <authorList>
            <person name="Wu Y.-H."/>
            <person name="Cheng H."/>
            <person name="Xu L."/>
            <person name="Huo Y.-Y."/>
            <person name="Wang C.-S."/>
            <person name="Xu X.-W."/>
        </authorList>
    </citation>
    <scope>NUCLEOTIDE SEQUENCE [LARGE SCALE GENOMIC DNA]</scope>
    <source>
        <strain evidence="2 3">E4A9</strain>
        <plasmid evidence="3">Plasmid pcme4a9ii</plasmid>
    </source>
</reference>
<evidence type="ECO:0000313" key="2">
    <source>
        <dbReference type="EMBL" id="ARU18431.1"/>
    </source>
</evidence>
<evidence type="ECO:0000313" key="3">
    <source>
        <dbReference type="Proteomes" id="UP000195807"/>
    </source>
</evidence>